<feature type="transmembrane region" description="Helical" evidence="7">
    <location>
        <begin position="6"/>
        <end position="31"/>
    </location>
</feature>
<proteinExistence type="predicted"/>
<evidence type="ECO:0000256" key="7">
    <source>
        <dbReference type="SAM" id="Phobius"/>
    </source>
</evidence>
<dbReference type="Pfam" id="PF03279">
    <property type="entry name" value="Lip_A_acyltrans"/>
    <property type="match status" value="1"/>
</dbReference>
<evidence type="ECO:0000256" key="4">
    <source>
        <dbReference type="ARBA" id="ARBA00022679"/>
    </source>
</evidence>
<sequence length="281" mass="33216">MKFLYYLFSILPSTIHYFISDILSFFLSFFYRKEVVKKNLLNSFPDFSKNKIKKITKLFYKNLCDVFIETIKGYSISKNELKSRVKYKNIEPINNHIKNNERVILITSHQCNWEWLLVSLEINLISNVHGIYKKLSSNIFDQIMYKGRSKFGTILIEDREAVRFLKNNLNSVKVLVIAADQSPGSKNTKVWTKMLNQDTAFFQGIESLPKITNSIVYFMSMKRIKRGKYTIEFKHLSSPPYDKDKTEILPSYASAVEDLINERPHEWLWSHKRWKLKKGIE</sequence>
<dbReference type="GO" id="GO:0005886">
    <property type="term" value="C:plasma membrane"/>
    <property type="evidence" value="ECO:0007669"/>
    <property type="project" value="UniProtKB-SubCell"/>
</dbReference>
<evidence type="ECO:0000256" key="6">
    <source>
        <dbReference type="ARBA" id="ARBA00023315"/>
    </source>
</evidence>
<keyword evidence="2" id="KW-1003">Cell membrane</keyword>
<evidence type="ECO:0000313" key="8">
    <source>
        <dbReference type="EMBL" id="SUZ75559.1"/>
    </source>
</evidence>
<protein>
    <recommendedName>
        <fullName evidence="9">Lipid A biosynthesis acyltransferase</fullName>
    </recommendedName>
</protein>
<keyword evidence="7" id="KW-0812">Transmembrane</keyword>
<gene>
    <name evidence="8" type="ORF">METZ01_LOCUS28413</name>
</gene>
<keyword evidence="4" id="KW-0808">Transferase</keyword>
<dbReference type="PANTHER" id="PTHR30606:SF10">
    <property type="entry name" value="PHOSPHATIDYLINOSITOL MANNOSIDE ACYLTRANSFERASE"/>
    <property type="match status" value="1"/>
</dbReference>
<keyword evidence="3" id="KW-0997">Cell inner membrane</keyword>
<evidence type="ECO:0008006" key="9">
    <source>
        <dbReference type="Google" id="ProtNLM"/>
    </source>
</evidence>
<dbReference type="CDD" id="cd07984">
    <property type="entry name" value="LPLAT_LABLAT-like"/>
    <property type="match status" value="1"/>
</dbReference>
<evidence type="ECO:0000256" key="3">
    <source>
        <dbReference type="ARBA" id="ARBA00022519"/>
    </source>
</evidence>
<dbReference type="EMBL" id="UINC01001249">
    <property type="protein sequence ID" value="SUZ75559.1"/>
    <property type="molecule type" value="Genomic_DNA"/>
</dbReference>
<accession>A0A381QB00</accession>
<keyword evidence="7" id="KW-1133">Transmembrane helix</keyword>
<dbReference type="PANTHER" id="PTHR30606">
    <property type="entry name" value="LIPID A BIOSYNTHESIS LAUROYL ACYLTRANSFERASE"/>
    <property type="match status" value="1"/>
</dbReference>
<evidence type="ECO:0000256" key="5">
    <source>
        <dbReference type="ARBA" id="ARBA00023136"/>
    </source>
</evidence>
<reference evidence="8" key="1">
    <citation type="submission" date="2018-05" db="EMBL/GenBank/DDBJ databases">
        <authorList>
            <person name="Lanie J.A."/>
            <person name="Ng W.-L."/>
            <person name="Kazmierczak K.M."/>
            <person name="Andrzejewski T.M."/>
            <person name="Davidsen T.M."/>
            <person name="Wayne K.J."/>
            <person name="Tettelin H."/>
            <person name="Glass J.I."/>
            <person name="Rusch D."/>
            <person name="Podicherti R."/>
            <person name="Tsui H.-C.T."/>
            <person name="Winkler M.E."/>
        </authorList>
    </citation>
    <scope>NUCLEOTIDE SEQUENCE</scope>
</reference>
<dbReference type="GO" id="GO:0008610">
    <property type="term" value="P:lipid biosynthetic process"/>
    <property type="evidence" value="ECO:0007669"/>
    <property type="project" value="UniProtKB-ARBA"/>
</dbReference>
<organism evidence="8">
    <name type="scientific">marine metagenome</name>
    <dbReference type="NCBI Taxonomy" id="408172"/>
    <lineage>
        <taxon>unclassified sequences</taxon>
        <taxon>metagenomes</taxon>
        <taxon>ecological metagenomes</taxon>
    </lineage>
</organism>
<dbReference type="AlphaFoldDB" id="A0A381QB00"/>
<keyword evidence="6" id="KW-0012">Acyltransferase</keyword>
<dbReference type="GO" id="GO:1901137">
    <property type="term" value="P:carbohydrate derivative biosynthetic process"/>
    <property type="evidence" value="ECO:0007669"/>
    <property type="project" value="UniProtKB-ARBA"/>
</dbReference>
<comment type="subcellular location">
    <subcellularLocation>
        <location evidence="1">Cell inner membrane</location>
    </subcellularLocation>
</comment>
<dbReference type="InterPro" id="IPR004960">
    <property type="entry name" value="LipA_acyltrans"/>
</dbReference>
<evidence type="ECO:0000256" key="1">
    <source>
        <dbReference type="ARBA" id="ARBA00004533"/>
    </source>
</evidence>
<name>A0A381QB00_9ZZZZ</name>
<keyword evidence="5 7" id="KW-0472">Membrane</keyword>
<evidence type="ECO:0000256" key="2">
    <source>
        <dbReference type="ARBA" id="ARBA00022475"/>
    </source>
</evidence>
<dbReference type="GO" id="GO:0016746">
    <property type="term" value="F:acyltransferase activity"/>
    <property type="evidence" value="ECO:0007669"/>
    <property type="project" value="UniProtKB-KW"/>
</dbReference>